<dbReference type="CDD" id="cd18808">
    <property type="entry name" value="SF1_C_Upf1"/>
    <property type="match status" value="1"/>
</dbReference>
<reference evidence="3 4" key="1">
    <citation type="submission" date="2020-04" db="EMBL/GenBank/DDBJ databases">
        <title>Description of novel Gluconacetobacter.</title>
        <authorList>
            <person name="Sombolestani A."/>
        </authorList>
    </citation>
    <scope>NUCLEOTIDE SEQUENCE [LARGE SCALE GENOMIC DNA]</scope>
    <source>
        <strain evidence="3 4">LMG 22058</strain>
    </source>
</reference>
<feature type="domain" description="DNA2/NAM7 helicase-like C-terminal" evidence="2">
    <location>
        <begin position="956"/>
        <end position="1164"/>
    </location>
</feature>
<comment type="caution">
    <text evidence="3">The sequence shown here is derived from an EMBL/GenBank/DDBJ whole genome shotgun (WGS) entry which is preliminary data.</text>
</comment>
<dbReference type="InterPro" id="IPR027417">
    <property type="entry name" value="P-loop_NTPase"/>
</dbReference>
<gene>
    <name evidence="3" type="ORF">HLH44_16390</name>
</gene>
<dbReference type="AlphaFoldDB" id="A0A7W4PI84"/>
<evidence type="ECO:0000313" key="4">
    <source>
        <dbReference type="Proteomes" id="UP000530320"/>
    </source>
</evidence>
<organism evidence="3 4">
    <name type="scientific">Gluconacetobacter dulcium</name>
    <dbReference type="NCBI Taxonomy" id="2729096"/>
    <lineage>
        <taxon>Bacteria</taxon>
        <taxon>Pseudomonadati</taxon>
        <taxon>Pseudomonadota</taxon>
        <taxon>Alphaproteobacteria</taxon>
        <taxon>Acetobacterales</taxon>
        <taxon>Acetobacteraceae</taxon>
        <taxon>Gluconacetobacter</taxon>
    </lineage>
</organism>
<dbReference type="Pfam" id="PF13086">
    <property type="entry name" value="AAA_11"/>
    <property type="match status" value="1"/>
</dbReference>
<dbReference type="InterPro" id="IPR045055">
    <property type="entry name" value="DNA2/NAM7-like"/>
</dbReference>
<evidence type="ECO:0000259" key="1">
    <source>
        <dbReference type="Pfam" id="PF13086"/>
    </source>
</evidence>
<dbReference type="SUPFAM" id="SSF56112">
    <property type="entry name" value="Protein kinase-like (PK-like)"/>
    <property type="match status" value="1"/>
</dbReference>
<dbReference type="Pfam" id="PF13087">
    <property type="entry name" value="AAA_12"/>
    <property type="match status" value="1"/>
</dbReference>
<dbReference type="PANTHER" id="PTHR10887">
    <property type="entry name" value="DNA2/NAM7 HELICASE FAMILY"/>
    <property type="match status" value="1"/>
</dbReference>
<protein>
    <submittedName>
        <fullName evidence="3">AAA family ATPase</fullName>
    </submittedName>
</protein>
<evidence type="ECO:0000313" key="3">
    <source>
        <dbReference type="EMBL" id="MBB2199012.1"/>
    </source>
</evidence>
<dbReference type="Proteomes" id="UP000530320">
    <property type="component" value="Unassembled WGS sequence"/>
</dbReference>
<dbReference type="RefSeq" id="WP_183010044.1">
    <property type="nucleotide sequence ID" value="NZ_JABEQP010000014.1"/>
</dbReference>
<dbReference type="GO" id="GO:0004386">
    <property type="term" value="F:helicase activity"/>
    <property type="evidence" value="ECO:0007669"/>
    <property type="project" value="InterPro"/>
</dbReference>
<dbReference type="EMBL" id="JABEQP010000014">
    <property type="protein sequence ID" value="MBB2199012.1"/>
    <property type="molecule type" value="Genomic_DNA"/>
</dbReference>
<evidence type="ECO:0000259" key="2">
    <source>
        <dbReference type="Pfam" id="PF13087"/>
    </source>
</evidence>
<dbReference type="PANTHER" id="PTHR10887:SF495">
    <property type="entry name" value="HELICASE SENATAXIN ISOFORM X1-RELATED"/>
    <property type="match status" value="1"/>
</dbReference>
<name>A0A7W4PI84_9PROT</name>
<sequence length="1201" mass="132080">MSAQIAADESVGDWLEALRGYSSPLPEDADRSLAGTARERDVYQLGLIAREVGTLGEEGADLPEGVAAVLDKATARLPSDRYSDAQAFADAFGSALSPAEVDFDQSRLDTHEVAYIPFVRWPADQNTLTQSDRRTAYVSRDGGMDLMVKVWPAIRRGQSPAIDLAMLAMFEGVARLRAAPVDCLPQFEAAGLSPVGPFLVCRHAEGMPLSGAVVAEPIEVAEVVGLIAGAVDTLHGLDCAHGDLSPANVLLAPAPPAGVRLIDLFDLSPAGSGAVRNLAYAPEDWERLTAAQIDRYAAVRIARDLIAAVGVEHFPALDNAIRDDLARPAVETLEPLLAASRHDLDRLRAPPIPRFAVTARGLPDAELLSDSGLLHVQIRRFRDDRVEYRIAGIEQVLLLRMQGNLIERCVVEPLPFDALRSGKRGTPLAFAVRTANGNRDEVGGFVAFLEETFPDVPPAETRSHTRRSDGFAVADLWHTLIDLEEDFIPSVTLGDRIADTADAAIFEYEADRPFDFDSESDVEVRTRDGGRGRLIGKLDLRDLSDRSLAIRLMSRPPAQGEVVSLVDRRARASIDRRRRGVDRILSGKSEIPDLIDYFEPRRDKRTTAFDLAPGDKEVEAYGLNPGQREAFRAILAAGPVGLLQGPPGTGKTRFIGALVHWLVTEAGARKILVASQSHEAVNGAAEELIKLFGARGDRIALLRVGAKGLTSRLRPYHSTTLRERYQRRFEGGLKARLAAAGGAAGVARPLLNDLVDLDRSLGLLARRLHTLAATLADANTTPDEARRVRDRSRALARTFAQAAPTWLGREVDMEAEQPLVLVEEAHQQLLVRHPRSSPADLAMARRLLALSREWGETLGSGHRNFEEFLAKTRTVIAGTCVGLGQTRIRLEAGSFDWVIVDEAARCTAGELAVPLQLGRRVLLVGDHLQLPPMIEKPMVKAAEEALPRVPQREIIRSDFERAFTSSYGKASGQVLSEQYRMVEPICELVSGTFYAPHGISLTTSRKRARDLRFDHPLPEILARPITWIDTRRSRHSAESGRSQKWKWNEAEAEATLRLLTLIAAQQAFAADLARDEEQTIGIICMYKKQKQEIERRFAQSPFDAAFRRTVKIDTVDSYQGKENAIVIVSLVRANDGFDAGHVRSPNRCNVALSRARERLYILGHGAMWSDRRCRSPMRTIYERIGGMDHAQAKIVGMEMIR</sequence>
<dbReference type="InterPro" id="IPR041679">
    <property type="entry name" value="DNA2/NAM7-like_C"/>
</dbReference>
<dbReference type="SUPFAM" id="SSF52540">
    <property type="entry name" value="P-loop containing nucleoside triphosphate hydrolases"/>
    <property type="match status" value="1"/>
</dbReference>
<dbReference type="Gene3D" id="3.40.50.300">
    <property type="entry name" value="P-loop containing nucleotide triphosphate hydrolases"/>
    <property type="match status" value="2"/>
</dbReference>
<dbReference type="InterPro" id="IPR041677">
    <property type="entry name" value="DNA2/NAM7_AAA_11"/>
</dbReference>
<feature type="domain" description="DNA2/NAM7 helicase helicase" evidence="1">
    <location>
        <begin position="623"/>
        <end position="934"/>
    </location>
</feature>
<dbReference type="InterPro" id="IPR011009">
    <property type="entry name" value="Kinase-like_dom_sf"/>
</dbReference>
<proteinExistence type="predicted"/>
<accession>A0A7W4PI84</accession>
<dbReference type="InterPro" id="IPR047187">
    <property type="entry name" value="SF1_C_Upf1"/>
</dbReference>